<dbReference type="Pfam" id="PF24864">
    <property type="entry name" value="DUF7730"/>
    <property type="match status" value="1"/>
</dbReference>
<name>A0A194VJM3_CYTMA</name>
<evidence type="ECO:0000313" key="2">
    <source>
        <dbReference type="EMBL" id="KUI64178.1"/>
    </source>
</evidence>
<evidence type="ECO:0000259" key="1">
    <source>
        <dbReference type="Pfam" id="PF24864"/>
    </source>
</evidence>
<reference evidence="2" key="1">
    <citation type="submission" date="2014-12" db="EMBL/GenBank/DDBJ databases">
        <title>Genome Sequence of Valsa Canker Pathogens Uncovers a Specific Adaption of Colonization on Woody Bark.</title>
        <authorList>
            <person name="Yin Z."/>
            <person name="Liu H."/>
            <person name="Gao X."/>
            <person name="Li Z."/>
            <person name="Song N."/>
            <person name="Ke X."/>
            <person name="Dai Q."/>
            <person name="Wu Y."/>
            <person name="Sun Y."/>
            <person name="Xu J.-R."/>
            <person name="Kang Z.K."/>
            <person name="Wang L."/>
            <person name="Huang L."/>
        </authorList>
    </citation>
    <scope>NUCLEOTIDE SEQUENCE [LARGE SCALE GENOMIC DNA]</scope>
    <source>
        <strain evidence="2">03-8</strain>
    </source>
</reference>
<sequence>MLEEELSPFLLLSAEIRLQIYAYLLDDGGSQWLAIRNHPDWRYKHEVIPRRSTRYHVMERNSIFNRRGYETTYHLASPHAHFHTAIMSACRLVYHETAHILYGTHNFDFGHDIEAVVPFLQDRTPYTRSLAAGISIYKRAPLPCLDCTREKYDWAFLCRYLAETGTLKRLRLVVEGGRPGKPWEGVQELSESDFRLLSLIRHDSLEWVTELSQVKGVAELDVVSDMRYLPVPKSPETALYAAISASIEKGLKNFLWSEMGTVT</sequence>
<accession>A0A194VJM3</accession>
<dbReference type="InterPro" id="IPR056632">
    <property type="entry name" value="DUF7730"/>
</dbReference>
<dbReference type="OrthoDB" id="5420711at2759"/>
<dbReference type="Proteomes" id="UP000078559">
    <property type="component" value="Unassembled WGS sequence"/>
</dbReference>
<gene>
    <name evidence="2" type="ORF">VM1G_10975</name>
</gene>
<dbReference type="InterPro" id="IPR038883">
    <property type="entry name" value="AN11006-like"/>
</dbReference>
<protein>
    <recommendedName>
        <fullName evidence="1">DUF7730 domain-containing protein</fullName>
    </recommendedName>
</protein>
<feature type="domain" description="DUF7730" evidence="1">
    <location>
        <begin position="7"/>
        <end position="186"/>
    </location>
</feature>
<organism evidence="2 3">
    <name type="scientific">Cytospora mali</name>
    <name type="common">Apple Valsa canker fungus</name>
    <name type="synonym">Valsa mali</name>
    <dbReference type="NCBI Taxonomy" id="578113"/>
    <lineage>
        <taxon>Eukaryota</taxon>
        <taxon>Fungi</taxon>
        <taxon>Dikarya</taxon>
        <taxon>Ascomycota</taxon>
        <taxon>Pezizomycotina</taxon>
        <taxon>Sordariomycetes</taxon>
        <taxon>Sordariomycetidae</taxon>
        <taxon>Diaporthales</taxon>
        <taxon>Cytosporaceae</taxon>
        <taxon>Cytospora</taxon>
    </lineage>
</organism>
<dbReference type="PANTHER" id="PTHR42085:SF2">
    <property type="entry name" value="F-BOX DOMAIN-CONTAINING PROTEIN"/>
    <property type="match status" value="1"/>
</dbReference>
<evidence type="ECO:0000313" key="3">
    <source>
        <dbReference type="Proteomes" id="UP000078559"/>
    </source>
</evidence>
<dbReference type="PANTHER" id="PTHR42085">
    <property type="entry name" value="F-BOX DOMAIN-CONTAINING PROTEIN"/>
    <property type="match status" value="1"/>
</dbReference>
<dbReference type="AlphaFoldDB" id="A0A194VJM3"/>
<proteinExistence type="predicted"/>
<keyword evidence="3" id="KW-1185">Reference proteome</keyword>
<dbReference type="EMBL" id="KN796123">
    <property type="protein sequence ID" value="KUI64178.1"/>
    <property type="molecule type" value="Genomic_DNA"/>
</dbReference>